<evidence type="ECO:0000256" key="5">
    <source>
        <dbReference type="ARBA" id="ARBA00022581"/>
    </source>
</evidence>
<dbReference type="CDD" id="cd18186">
    <property type="entry name" value="BTB_POZ_ZBTB_KLHL-like"/>
    <property type="match status" value="1"/>
</dbReference>
<evidence type="ECO:0000256" key="6">
    <source>
        <dbReference type="ARBA" id="ARBA00022662"/>
    </source>
</evidence>
<sequence length="314" mass="37501">MIFFINDIVKFKYLFTHYHNEVIGRYSLKIEKLVTVYAVVRMSDYYFVRGYDLNEHEKELCVKHRYDLASNMNDLRKSGKFCDITFHTKDNNDIIAHKVVVAGFSTYFAEMLSNDPDQKIFNIDYSGFVIEMAIDFIYTGVMDDLELEDVVEMFDLARFLDSEILGHTTVRIFHYMIDVRNALEMYELFSNRFKEMEDIYNVMTMIEENIANEIETLYKDVRFKQLISSDSMFDIMNCDYLDVKEDAVIDIILDWLTEFPEDKDLIRVIRWNNVSQDVREKCKMNPLFNDVDIDRLSKCYIDKRNARGIFSRYY</sequence>
<dbReference type="Proteomes" id="UP000171958">
    <property type="component" value="Genome"/>
</dbReference>
<proteinExistence type="predicted"/>
<evidence type="ECO:0000256" key="7">
    <source>
        <dbReference type="ARBA" id="ARBA00023200"/>
    </source>
</evidence>
<reference evidence="9 10" key="1">
    <citation type="journal article" date="2011" name="PLoS ONE">
        <title>Chasing Jenner's Vaccine: Revisiting Cowpox Virus Classification.</title>
        <authorList>
            <person name="Carroll D.S."/>
            <person name="Emerson G.L."/>
            <person name="Li Y."/>
            <person name="Sammons S."/>
            <person name="Olson V."/>
            <person name="Frace M."/>
            <person name="Nakazawa Y."/>
            <person name="Czerny C.P."/>
            <person name="Tryland M."/>
            <person name="Kolodziejek J."/>
            <person name="Nowotny N."/>
            <person name="Olsen-Rasmussen M."/>
            <person name="Khristova M."/>
            <person name="Govil D."/>
            <person name="Karem K."/>
            <person name="Damon I.K."/>
            <person name="Meyer H."/>
        </authorList>
    </citation>
    <scope>NUCLEOTIDE SEQUENCE [LARGE SCALE GENOMIC DNA]</scope>
    <source>
        <strain evidence="9">Germany_1998_2</strain>
    </source>
</reference>
<organism evidence="9 10">
    <name type="scientific">Cowpox virus</name>
    <name type="common">CPV</name>
    <dbReference type="NCBI Taxonomy" id="10243"/>
    <lineage>
        <taxon>Viruses</taxon>
        <taxon>Varidnaviria</taxon>
        <taxon>Bamfordvirae</taxon>
        <taxon>Nucleocytoviricota</taxon>
        <taxon>Pokkesviricetes</taxon>
        <taxon>Chitovirales</taxon>
        <taxon>Poxviridae</taxon>
        <taxon>Chordopoxvirinae</taxon>
        <taxon>Orthopoxvirus</taxon>
        <taxon>Orthopoxvirus cowpox</taxon>
    </lineage>
</organism>
<dbReference type="SUPFAM" id="SSF54695">
    <property type="entry name" value="POZ domain"/>
    <property type="match status" value="1"/>
</dbReference>
<evidence type="ECO:0000256" key="1">
    <source>
        <dbReference type="ARBA" id="ARBA00003454"/>
    </source>
</evidence>
<evidence type="ECO:0000313" key="9">
    <source>
        <dbReference type="EMBL" id="ADZ29981.1"/>
    </source>
</evidence>
<dbReference type="InterPro" id="IPR000210">
    <property type="entry name" value="BTB/POZ_dom"/>
</dbReference>
<evidence type="ECO:0000313" key="10">
    <source>
        <dbReference type="Proteomes" id="UP000171958"/>
    </source>
</evidence>
<keyword evidence="5" id="KW-0945">Host-virus interaction</keyword>
<dbReference type="Pfam" id="PF00651">
    <property type="entry name" value="BTB"/>
    <property type="match status" value="1"/>
</dbReference>
<organismHost>
    <name type="scientific">Loxodonta africana</name>
    <name type="common">African elephant</name>
    <dbReference type="NCBI Taxonomy" id="9785"/>
</organismHost>
<organismHost>
    <name type="scientific">Bos taurus</name>
    <name type="common">Bovine</name>
    <dbReference type="NCBI Taxonomy" id="9913"/>
</organismHost>
<organismHost>
    <name type="scientific">Microtus agrestis</name>
    <name type="common">Short-tailed field vole</name>
    <dbReference type="NCBI Taxonomy" id="29092"/>
</organismHost>
<comment type="subunit">
    <text evidence="3">Interacts (via BTB domain) with host CUL3.</text>
</comment>
<dbReference type="EMBL" id="HQ420897">
    <property type="protein sequence ID" value="ADZ29981.1"/>
    <property type="molecule type" value="Genomic_DNA"/>
</dbReference>
<dbReference type="SMART" id="SM00225">
    <property type="entry name" value="BTB"/>
    <property type="match status" value="1"/>
</dbReference>
<accession>G0XVL9</accession>
<dbReference type="Gene3D" id="3.30.710.10">
    <property type="entry name" value="Potassium Channel Kv1.1, Chain A"/>
    <property type="match status" value="1"/>
</dbReference>
<comment type="function">
    <text evidence="1">Probable substrate-specific adapter of CUL3-containing E3 ubiquitin-protein ligases which mediate the ubiquitination and subsequent proteasomal degradation of host target proteins.</text>
</comment>
<organismHost>
    <name type="scientific">Homo sapiens</name>
    <name type="common">Human</name>
    <dbReference type="NCBI Taxonomy" id="9606"/>
</organismHost>
<dbReference type="PANTHER" id="PTHR45632">
    <property type="entry name" value="LD33804P"/>
    <property type="match status" value="1"/>
</dbReference>
<organismHost>
    <name type="scientific">Myodes glareolus</name>
    <name type="common">Bank vole</name>
    <name type="synonym">Clethrionomys glareolus</name>
    <dbReference type="NCBI Taxonomy" id="447135"/>
</organismHost>
<organismHost>
    <name type="scientific">Felis catus</name>
    <name type="common">Cat</name>
    <name type="synonym">Felis silvestris catus</name>
    <dbReference type="NCBI Taxonomy" id="9685"/>
</organismHost>
<keyword evidence="4" id="KW-1123">Modulation of host E3 ubiquitin ligases by virus</keyword>
<keyword evidence="7" id="KW-1035">Host cytoplasm</keyword>
<comment type="subcellular location">
    <subcellularLocation>
        <location evidence="2">Host cytoplasm</location>
    </subcellularLocation>
</comment>
<organismHost>
    <name type="scientific">Apodemus sylvaticus</name>
    <name type="common">European woodmouse</name>
    <dbReference type="NCBI Taxonomy" id="10129"/>
</organismHost>
<organismHost>
    <name type="scientific">Mus musculus</name>
    <name type="common">Mouse</name>
    <dbReference type="NCBI Taxonomy" id="10090"/>
</organismHost>
<evidence type="ECO:0000256" key="2">
    <source>
        <dbReference type="ARBA" id="ARBA00004192"/>
    </source>
</evidence>
<evidence type="ECO:0000256" key="3">
    <source>
        <dbReference type="ARBA" id="ARBA00011677"/>
    </source>
</evidence>
<dbReference type="PROSITE" id="PS50097">
    <property type="entry name" value="BTB"/>
    <property type="match status" value="1"/>
</dbReference>
<gene>
    <name evidence="9" type="ORF">CPXV_GER1998_2_009</name>
</gene>
<keyword evidence="6" id="KW-1130">Modulation of host ubiquitin pathway by virus</keyword>
<evidence type="ECO:0000256" key="4">
    <source>
        <dbReference type="ARBA" id="ARBA00022489"/>
    </source>
</evidence>
<protein>
    <submittedName>
        <fullName evidence="9">Kelch-like protein</fullName>
    </submittedName>
</protein>
<name>G0XVL9_COWPX</name>
<dbReference type="InterPro" id="IPR011333">
    <property type="entry name" value="SKP1/BTB/POZ_sf"/>
</dbReference>
<feature type="domain" description="BTB" evidence="8">
    <location>
        <begin position="82"/>
        <end position="146"/>
    </location>
</feature>
<evidence type="ECO:0000259" key="8">
    <source>
        <dbReference type="PROSITE" id="PS50097"/>
    </source>
</evidence>